<keyword evidence="20" id="KW-1185">Reference proteome</keyword>
<reference evidence="19" key="1">
    <citation type="journal article" date="2022" name="Int. J. Syst. Evol. Microbiol.">
        <title>Pseudomonas aegrilactucae sp. nov. and Pseudomonas morbosilactucae sp. nov., pathogens causing bacterial rot of lettuce in Japan.</title>
        <authorList>
            <person name="Sawada H."/>
            <person name="Fujikawa T."/>
            <person name="Satou M."/>
        </authorList>
    </citation>
    <scope>NUCLEOTIDE SEQUENCE</scope>
    <source>
        <strain evidence="19">MAFF 301350</strain>
    </source>
</reference>
<dbReference type="Pfam" id="PF02910">
    <property type="entry name" value="Succ_DH_flav_C"/>
    <property type="match status" value="1"/>
</dbReference>
<evidence type="ECO:0000256" key="13">
    <source>
        <dbReference type="ARBA" id="ARBA00048305"/>
    </source>
</evidence>
<dbReference type="NCBIfam" id="TIGR00551">
    <property type="entry name" value="nadB"/>
    <property type="match status" value="1"/>
</dbReference>
<evidence type="ECO:0000256" key="2">
    <source>
        <dbReference type="ARBA" id="ARBA00004496"/>
    </source>
</evidence>
<dbReference type="EMBL" id="JAHTBI010000010">
    <property type="protein sequence ID" value="MBV6286277.1"/>
    <property type="molecule type" value="Genomic_DNA"/>
</dbReference>
<organism evidence="19 20">
    <name type="scientific">Pseudomonas aegrilactucae</name>
    <dbReference type="NCBI Taxonomy" id="2854028"/>
    <lineage>
        <taxon>Bacteria</taxon>
        <taxon>Pseudomonadati</taxon>
        <taxon>Pseudomonadota</taxon>
        <taxon>Gammaproteobacteria</taxon>
        <taxon>Pseudomonadales</taxon>
        <taxon>Pseudomonadaceae</taxon>
        <taxon>Pseudomonas</taxon>
    </lineage>
</organism>
<comment type="function">
    <text evidence="15">Catalyzes the oxidation of L-aspartate to iminoaspartate.</text>
</comment>
<accession>A0A9Q3A9Q2</accession>
<evidence type="ECO:0000256" key="14">
    <source>
        <dbReference type="NCBIfam" id="TIGR00551"/>
    </source>
</evidence>
<evidence type="ECO:0000256" key="4">
    <source>
        <dbReference type="ARBA" id="ARBA00008562"/>
    </source>
</evidence>
<evidence type="ECO:0000256" key="9">
    <source>
        <dbReference type="ARBA" id="ARBA00022642"/>
    </source>
</evidence>
<comment type="similarity">
    <text evidence="4 15">Belongs to the FAD-dependent oxidoreductase 2 family. NadB subfamily.</text>
</comment>
<dbReference type="RefSeq" id="WP_217973842.1">
    <property type="nucleotide sequence ID" value="NZ_JAHTBI010000010.1"/>
</dbReference>
<evidence type="ECO:0000256" key="11">
    <source>
        <dbReference type="ARBA" id="ARBA00022827"/>
    </source>
</evidence>
<dbReference type="FunFam" id="1.20.58.100:FF:000002">
    <property type="entry name" value="L-aspartate oxidase"/>
    <property type="match status" value="1"/>
</dbReference>
<evidence type="ECO:0000256" key="1">
    <source>
        <dbReference type="ARBA" id="ARBA00001974"/>
    </source>
</evidence>
<comment type="subcellular location">
    <subcellularLocation>
        <location evidence="2 15">Cytoplasm</location>
    </subcellularLocation>
</comment>
<dbReference type="GO" id="GO:0008734">
    <property type="term" value="F:L-aspartate oxidase activity"/>
    <property type="evidence" value="ECO:0007669"/>
    <property type="project" value="UniProtKB-UniRule"/>
</dbReference>
<comment type="caution">
    <text evidence="19">The sequence shown here is derived from an EMBL/GenBank/DDBJ whole genome shotgun (WGS) entry which is preliminary data.</text>
</comment>
<dbReference type="Pfam" id="PF00890">
    <property type="entry name" value="FAD_binding_2"/>
    <property type="match status" value="1"/>
</dbReference>
<keyword evidence="7" id="KW-0963">Cytoplasm</keyword>
<protein>
    <recommendedName>
        <fullName evidence="6 14">L-aspartate oxidase</fullName>
        <ecNumber evidence="5 14">1.4.3.16</ecNumber>
    </recommendedName>
</protein>
<comment type="cofactor">
    <cofactor evidence="1 15">
        <name>FAD</name>
        <dbReference type="ChEBI" id="CHEBI:57692"/>
    </cofactor>
</comment>
<dbReference type="InterPro" id="IPR003953">
    <property type="entry name" value="FAD-dep_OxRdtase_2_FAD-bd"/>
</dbReference>
<evidence type="ECO:0000256" key="15">
    <source>
        <dbReference type="RuleBase" id="RU362049"/>
    </source>
</evidence>
<keyword evidence="16" id="KW-0175">Coiled coil</keyword>
<comment type="pathway">
    <text evidence="3 15">Cofactor biosynthesis; NAD(+) biosynthesis; iminoaspartate from L-aspartate (oxidase route): step 1/1.</text>
</comment>
<comment type="catalytic activity">
    <reaction evidence="13">
        <text>L-aspartate + O2 = iminosuccinate + H2O2</text>
        <dbReference type="Rhea" id="RHEA:25876"/>
        <dbReference type="ChEBI" id="CHEBI:15379"/>
        <dbReference type="ChEBI" id="CHEBI:16240"/>
        <dbReference type="ChEBI" id="CHEBI:29991"/>
        <dbReference type="ChEBI" id="CHEBI:77875"/>
        <dbReference type="EC" id="1.4.3.16"/>
    </reaction>
    <physiologicalReaction direction="left-to-right" evidence="13">
        <dbReference type="Rhea" id="RHEA:25877"/>
    </physiologicalReaction>
</comment>
<dbReference type="AlphaFoldDB" id="A0A9Q3A9Q2"/>
<dbReference type="GO" id="GO:0005737">
    <property type="term" value="C:cytoplasm"/>
    <property type="evidence" value="ECO:0007669"/>
    <property type="project" value="UniProtKB-SubCell"/>
</dbReference>
<feature type="domain" description="Fumarate reductase/succinate dehydrogenase flavoprotein-like C-terminal" evidence="18">
    <location>
        <begin position="441"/>
        <end position="521"/>
    </location>
</feature>
<keyword evidence="11 15" id="KW-0274">FAD</keyword>
<keyword evidence="8 15" id="KW-0285">Flavoprotein</keyword>
<evidence type="ECO:0000259" key="18">
    <source>
        <dbReference type="Pfam" id="PF02910"/>
    </source>
</evidence>
<evidence type="ECO:0000313" key="20">
    <source>
        <dbReference type="Proteomes" id="UP001106592"/>
    </source>
</evidence>
<feature type="coiled-coil region" evidence="16">
    <location>
        <begin position="453"/>
        <end position="480"/>
    </location>
</feature>
<evidence type="ECO:0000256" key="3">
    <source>
        <dbReference type="ARBA" id="ARBA00004950"/>
    </source>
</evidence>
<sequence length="538" mass="59461">MSQQFQHDVLVIGSGAAGLSLALNLPANLRVAILSKGDLANGSTFWAQGGVAAVLDDTDTVQSHVEDTLNAGGGLCHEDAVRYTVEHSREAIQWLIDQGVPFTRDEQASVEERGFEFHLTREGGHSHRRIIHAADATGAAIFTTLLEQARQRPNIELLEQRVAVDLITQRRLGQAGERCLGAYVLNRASGEVDTFGARFTVLATGGAAKVYLYTSNPDGACGDGIAMAWRAGCRVANLEFNQFHPTCLYHPQAKSFLITEALRGEGALLKLPNGERFMPRFDPRAELAPRDIVARAIDHEMKRLGADCVYLDISHKPAEFVKSHFPTVYERCLTFGIDITTQPIPVVPAAHYTCGGVMVDEHGLTDVPGLYAIGETSFTGLHGANRMASNSLLECFVYGRSAAADILAKLASVDIPQTLPCWDASQVTDSDEDVIIAHNWDELRRFMWDYVGIVRTSKRLQRAEHRVRLLLDEIDEFYSNYKVSRDLIELRNLAQVAQLMIRSAMQRKESRGLHYTLDYPDMLAVAQDTILQPPTYAD</sequence>
<dbReference type="PIRSF" id="PIRSF000171">
    <property type="entry name" value="SDHA_APRA_LASPO"/>
    <property type="match status" value="1"/>
</dbReference>
<evidence type="ECO:0000256" key="10">
    <source>
        <dbReference type="ARBA" id="ARBA00022741"/>
    </source>
</evidence>
<name>A0A9Q3A9Q2_9PSED</name>
<feature type="domain" description="FAD-dependent oxidoreductase 2 FAD-binding" evidence="17">
    <location>
        <begin position="8"/>
        <end position="392"/>
    </location>
</feature>
<evidence type="ECO:0000256" key="8">
    <source>
        <dbReference type="ARBA" id="ARBA00022630"/>
    </source>
</evidence>
<proteinExistence type="inferred from homology"/>
<dbReference type="PANTHER" id="PTHR42716">
    <property type="entry name" value="L-ASPARTATE OXIDASE"/>
    <property type="match status" value="1"/>
</dbReference>
<keyword evidence="12 15" id="KW-0560">Oxidoreductase</keyword>
<dbReference type="GO" id="GO:0000166">
    <property type="term" value="F:nucleotide binding"/>
    <property type="evidence" value="ECO:0007669"/>
    <property type="project" value="UniProtKB-KW"/>
</dbReference>
<evidence type="ECO:0000256" key="5">
    <source>
        <dbReference type="ARBA" id="ARBA00012173"/>
    </source>
</evidence>
<dbReference type="EC" id="1.4.3.16" evidence="5 14"/>
<dbReference type="InterPro" id="IPR015939">
    <property type="entry name" value="Fum_Rdtase/Succ_DH_flav-like_C"/>
</dbReference>
<evidence type="ECO:0000256" key="12">
    <source>
        <dbReference type="ARBA" id="ARBA00023002"/>
    </source>
</evidence>
<evidence type="ECO:0000313" key="19">
    <source>
        <dbReference type="EMBL" id="MBV6286277.1"/>
    </source>
</evidence>
<evidence type="ECO:0000256" key="16">
    <source>
        <dbReference type="SAM" id="Coils"/>
    </source>
</evidence>
<dbReference type="NCBIfam" id="NF006567">
    <property type="entry name" value="PRK09077.1"/>
    <property type="match status" value="1"/>
</dbReference>
<keyword evidence="10" id="KW-0547">Nucleotide-binding</keyword>
<reference evidence="19" key="2">
    <citation type="journal article" date="2023" name="Plant Pathol.">
        <title>Dismantling and reorganizing Pseudomonas marginalis sensu#lato.</title>
        <authorList>
            <person name="Sawada H."/>
            <person name="Fujikawa T."/>
            <person name="Satou M."/>
        </authorList>
    </citation>
    <scope>NUCLEOTIDE SEQUENCE</scope>
    <source>
        <strain evidence="19">MAFF 301350</strain>
    </source>
</reference>
<evidence type="ECO:0000259" key="17">
    <source>
        <dbReference type="Pfam" id="PF00890"/>
    </source>
</evidence>
<dbReference type="PANTHER" id="PTHR42716:SF2">
    <property type="entry name" value="L-ASPARTATE OXIDASE, CHLOROPLASTIC"/>
    <property type="match status" value="1"/>
</dbReference>
<evidence type="ECO:0000256" key="6">
    <source>
        <dbReference type="ARBA" id="ARBA00021901"/>
    </source>
</evidence>
<dbReference type="FunFam" id="3.90.700.10:FF:000002">
    <property type="entry name" value="L-aspartate oxidase"/>
    <property type="match status" value="1"/>
</dbReference>
<dbReference type="Proteomes" id="UP001106592">
    <property type="component" value="Unassembled WGS sequence"/>
</dbReference>
<dbReference type="InterPro" id="IPR005288">
    <property type="entry name" value="NadB"/>
</dbReference>
<gene>
    <name evidence="19" type="primary">nadB</name>
    <name evidence="19" type="ORF">KUO17_04345</name>
</gene>
<evidence type="ECO:0000256" key="7">
    <source>
        <dbReference type="ARBA" id="ARBA00022490"/>
    </source>
</evidence>
<keyword evidence="9 15" id="KW-0662">Pyridine nucleotide biosynthesis</keyword>
<dbReference type="FunFam" id="3.50.50.60:FF:000060">
    <property type="entry name" value="L-aspartate oxidase"/>
    <property type="match status" value="1"/>
</dbReference>
<dbReference type="GO" id="GO:0034628">
    <property type="term" value="P:'de novo' NAD+ biosynthetic process from L-aspartate"/>
    <property type="evidence" value="ECO:0007669"/>
    <property type="project" value="TreeGrafter"/>
</dbReference>